<dbReference type="Pfam" id="PF03705">
    <property type="entry name" value="CheR_N"/>
    <property type="match status" value="1"/>
</dbReference>
<dbReference type="PANTHER" id="PTHR24422">
    <property type="entry name" value="CHEMOTAXIS PROTEIN METHYLTRANSFERASE"/>
    <property type="match status" value="1"/>
</dbReference>
<evidence type="ECO:0000259" key="2">
    <source>
        <dbReference type="PROSITE" id="PS50123"/>
    </source>
</evidence>
<dbReference type="SMART" id="SM00138">
    <property type="entry name" value="MeTrc"/>
    <property type="match status" value="1"/>
</dbReference>
<dbReference type="InterPro" id="IPR050903">
    <property type="entry name" value="Bact_Chemotaxis_MeTrfase"/>
</dbReference>
<gene>
    <name evidence="3" type="ORF">SAMN06265221_10614</name>
</gene>
<sequence>MLNEVQDFAALLYDRFGHDFRDYRPATLANRLQNLCARLRLSGIPALHDWLIRHPDRIALVVDHICIPVTELFREPDTLVQVREHVFPMLRSFPQVTVWHAGCAGGHEAFSMAILLHEAGILPRTRIFASDISSGILEKAATGRVEPQQIDGANARYVSSGGSARLADYFRPLDGGMKLDDDLLNKITFVQHNLATDAVFCEANLIFCCNVLIYFERQLQARALELFSDSLVRGGFLCLGQRETPIGAQKKFARLPGTGWIYRPLSQPHPQISRSQSASTANLLNDGKLK</sequence>
<feature type="region of interest" description="Disordered" evidence="1">
    <location>
        <begin position="267"/>
        <end position="290"/>
    </location>
</feature>
<keyword evidence="3" id="KW-0808">Transferase</keyword>
<protein>
    <submittedName>
        <fullName evidence="3">Chemotaxis protein methyltransferase CheR</fullName>
    </submittedName>
</protein>
<dbReference type="GO" id="GO:0032259">
    <property type="term" value="P:methylation"/>
    <property type="evidence" value="ECO:0007669"/>
    <property type="project" value="UniProtKB-KW"/>
</dbReference>
<dbReference type="Gene3D" id="3.40.50.150">
    <property type="entry name" value="Vaccinia Virus protein VP39"/>
    <property type="match status" value="1"/>
</dbReference>
<organism evidence="3 4">
    <name type="scientific">Paracoccus laeviglucosivorans</name>
    <dbReference type="NCBI Taxonomy" id="1197861"/>
    <lineage>
        <taxon>Bacteria</taxon>
        <taxon>Pseudomonadati</taxon>
        <taxon>Pseudomonadota</taxon>
        <taxon>Alphaproteobacteria</taxon>
        <taxon>Rhodobacterales</taxon>
        <taxon>Paracoccaceae</taxon>
        <taxon>Paracoccus</taxon>
    </lineage>
</organism>
<dbReference type="InterPro" id="IPR029063">
    <property type="entry name" value="SAM-dependent_MTases_sf"/>
</dbReference>
<dbReference type="Proteomes" id="UP000319014">
    <property type="component" value="Unassembled WGS sequence"/>
</dbReference>
<feature type="domain" description="CheR-type methyltransferase" evidence="2">
    <location>
        <begin position="1"/>
        <end position="244"/>
    </location>
</feature>
<dbReference type="PRINTS" id="PR00996">
    <property type="entry name" value="CHERMTFRASE"/>
</dbReference>
<evidence type="ECO:0000313" key="4">
    <source>
        <dbReference type="Proteomes" id="UP000319014"/>
    </source>
</evidence>
<dbReference type="InterPro" id="IPR022642">
    <property type="entry name" value="CheR_C"/>
</dbReference>
<accession>A0A521D2E1</accession>
<dbReference type="OrthoDB" id="9816309at2"/>
<name>A0A521D2E1_9RHOB</name>
<proteinExistence type="predicted"/>
<dbReference type="AlphaFoldDB" id="A0A521D2E1"/>
<keyword evidence="4" id="KW-1185">Reference proteome</keyword>
<dbReference type="InterPro" id="IPR022641">
    <property type="entry name" value="CheR_N"/>
</dbReference>
<evidence type="ECO:0000313" key="3">
    <source>
        <dbReference type="EMBL" id="SMO65854.1"/>
    </source>
</evidence>
<keyword evidence="3" id="KW-0489">Methyltransferase</keyword>
<feature type="compositionally biased region" description="Polar residues" evidence="1">
    <location>
        <begin position="268"/>
        <end position="283"/>
    </location>
</feature>
<evidence type="ECO:0000256" key="1">
    <source>
        <dbReference type="SAM" id="MobiDB-lite"/>
    </source>
</evidence>
<dbReference type="Pfam" id="PF01739">
    <property type="entry name" value="CheR"/>
    <property type="match status" value="1"/>
</dbReference>
<dbReference type="SUPFAM" id="SSF47757">
    <property type="entry name" value="Chemotaxis receptor methyltransferase CheR, N-terminal domain"/>
    <property type="match status" value="1"/>
</dbReference>
<dbReference type="EMBL" id="FXTK01000006">
    <property type="protein sequence ID" value="SMO65854.1"/>
    <property type="molecule type" value="Genomic_DNA"/>
</dbReference>
<dbReference type="GO" id="GO:0008757">
    <property type="term" value="F:S-adenosylmethionine-dependent methyltransferase activity"/>
    <property type="evidence" value="ECO:0007669"/>
    <property type="project" value="InterPro"/>
</dbReference>
<dbReference type="PANTHER" id="PTHR24422:SF8">
    <property type="entry name" value="CHEMOTAXIS PROTEIN"/>
    <property type="match status" value="1"/>
</dbReference>
<dbReference type="InterPro" id="IPR000780">
    <property type="entry name" value="CheR_MeTrfase"/>
</dbReference>
<dbReference type="SUPFAM" id="SSF53335">
    <property type="entry name" value="S-adenosyl-L-methionine-dependent methyltransferases"/>
    <property type="match status" value="1"/>
</dbReference>
<dbReference type="PROSITE" id="PS50123">
    <property type="entry name" value="CHER"/>
    <property type="match status" value="1"/>
</dbReference>
<reference evidence="3 4" key="1">
    <citation type="submission" date="2017-05" db="EMBL/GenBank/DDBJ databases">
        <authorList>
            <person name="Varghese N."/>
            <person name="Submissions S."/>
        </authorList>
    </citation>
    <scope>NUCLEOTIDE SEQUENCE [LARGE SCALE GENOMIC DNA]</scope>
    <source>
        <strain evidence="3 4">DSM 100094</strain>
    </source>
</reference>
<dbReference type="RefSeq" id="WP_142662876.1">
    <property type="nucleotide sequence ID" value="NZ_FXTK01000006.1"/>
</dbReference>